<dbReference type="InterPro" id="IPR020916">
    <property type="entry name" value="Gln_gamma-glutamylTfrase_bac"/>
</dbReference>
<dbReference type="Pfam" id="PF20085">
    <property type="entry name" value="TGL"/>
    <property type="match status" value="1"/>
</dbReference>
<dbReference type="EMBL" id="NOII01000044">
    <property type="protein sequence ID" value="OYD56151.1"/>
    <property type="molecule type" value="Genomic_DNA"/>
</dbReference>
<reference evidence="3 4" key="1">
    <citation type="submission" date="2017-07" db="EMBL/GenBank/DDBJ databases">
        <title>Fictibacillus sp. nov. GDSW-R2A3 Genome sequencing and assembly.</title>
        <authorList>
            <person name="Mayilraj S."/>
        </authorList>
    </citation>
    <scope>NUCLEOTIDE SEQUENCE [LARGE SCALE GENOMIC DNA]</scope>
    <source>
        <strain evidence="3 4">GDSW-R2A3</strain>
    </source>
</reference>
<dbReference type="Proteomes" id="UP000215059">
    <property type="component" value="Unassembled WGS sequence"/>
</dbReference>
<evidence type="ECO:0000313" key="3">
    <source>
        <dbReference type="EMBL" id="OYD56151.1"/>
    </source>
</evidence>
<dbReference type="GO" id="GO:0030435">
    <property type="term" value="P:sporulation resulting in formation of a cellular spore"/>
    <property type="evidence" value="ECO:0007669"/>
    <property type="project" value="UniProtKB-KW"/>
</dbReference>
<comment type="caution">
    <text evidence="3">The sequence shown here is derived from an EMBL/GenBank/DDBJ whole genome shotgun (WGS) entry which is preliminary data.</text>
</comment>
<keyword evidence="1 3" id="KW-0808">Transferase</keyword>
<evidence type="ECO:0000256" key="2">
    <source>
        <dbReference type="ARBA" id="ARBA00022969"/>
    </source>
</evidence>
<proteinExistence type="inferred from homology"/>
<sequence length="269" mass="29891">MYYYPVKTGGRLMIIIGGYPVSPSAVDGMGQLTLAQKQIAKKLAASSETFYYASNHQFTFEVVMRTNIVTAAYALKDSGAGFATFRNSRCNPVFWQRTGYGGFLLKRGVSPSAAITDIFFNGRKYGFECTTAIMILFYKAMLETIGSSMFDQLFGGLLLYSTEHDEDLQITAFRTGDPMPGDILYIKNPQHDPNKPQWQGENIVELGNGLYFGHGIGTGSLQEIIGVLNTKRMPGATISAYLTDDIIRPNYRLMSEYTRNPVRRLLATS</sequence>
<dbReference type="GO" id="GO:0003810">
    <property type="term" value="F:protein-glutamine gamma-glutamyltransferase activity"/>
    <property type="evidence" value="ECO:0007669"/>
    <property type="project" value="InterPro"/>
</dbReference>
<evidence type="ECO:0000313" key="4">
    <source>
        <dbReference type="Proteomes" id="UP000215059"/>
    </source>
</evidence>
<evidence type="ECO:0000256" key="1">
    <source>
        <dbReference type="ARBA" id="ARBA00022679"/>
    </source>
</evidence>
<accession>A0A235F4E5</accession>
<gene>
    <name evidence="3" type="ORF">CGZ90_19045</name>
</gene>
<organism evidence="3 4">
    <name type="scientific">Fictibacillus aquaticus</name>
    <dbReference type="NCBI Taxonomy" id="2021314"/>
    <lineage>
        <taxon>Bacteria</taxon>
        <taxon>Bacillati</taxon>
        <taxon>Bacillota</taxon>
        <taxon>Bacilli</taxon>
        <taxon>Bacillales</taxon>
        <taxon>Fictibacillaceae</taxon>
        <taxon>Fictibacillus</taxon>
    </lineage>
</organism>
<keyword evidence="2" id="KW-0749">Sporulation</keyword>
<dbReference type="NCBIfam" id="NF002869">
    <property type="entry name" value="PRK03187.1"/>
    <property type="match status" value="1"/>
</dbReference>
<protein>
    <submittedName>
        <fullName evidence="3">Protein-glutamine gamma-glutamyltransferase</fullName>
    </submittedName>
</protein>
<keyword evidence="4" id="KW-1185">Reference proteome</keyword>
<dbReference type="HAMAP" id="MF_00727">
    <property type="entry name" value="Tgl"/>
    <property type="match status" value="1"/>
</dbReference>
<dbReference type="OrthoDB" id="1845399at2"/>
<dbReference type="AlphaFoldDB" id="A0A235F4E5"/>
<name>A0A235F4E5_9BACL</name>